<keyword evidence="3" id="KW-0804">Transcription</keyword>
<evidence type="ECO:0000259" key="4">
    <source>
        <dbReference type="PROSITE" id="PS51078"/>
    </source>
</evidence>
<dbReference type="Gene3D" id="3.30.450.40">
    <property type="match status" value="1"/>
</dbReference>
<accession>A0A0R3MSZ9</accession>
<evidence type="ECO:0000256" key="3">
    <source>
        <dbReference type="ARBA" id="ARBA00023163"/>
    </source>
</evidence>
<comment type="caution">
    <text evidence="5">The sequence shown here is derived from an EMBL/GenBank/DDBJ whole genome shotgun (WGS) entry which is preliminary data.</text>
</comment>
<dbReference type="InterPro" id="IPR005471">
    <property type="entry name" value="Tscrpt_reg_IclR_N"/>
</dbReference>
<dbReference type="OrthoDB" id="6811967at2"/>
<feature type="domain" description="IclR-ED" evidence="4">
    <location>
        <begin position="89"/>
        <end position="271"/>
    </location>
</feature>
<dbReference type="Gene3D" id="1.10.10.10">
    <property type="entry name" value="Winged helix-like DNA-binding domain superfamily/Winged helix DNA-binding domain"/>
    <property type="match status" value="1"/>
</dbReference>
<dbReference type="AlphaFoldDB" id="A0A0R3MSZ9"/>
<dbReference type="GO" id="GO:0003700">
    <property type="term" value="F:DNA-binding transcription factor activity"/>
    <property type="evidence" value="ECO:0007669"/>
    <property type="project" value="TreeGrafter"/>
</dbReference>
<sequence length="271" mass="29063">MTLKKAIVNMTGKTSKSVQGIQRLPEGMGGLAKGLAIIEAFSPDRTRMTVSDAAISAGTSRASARRCLLTLVELGYLEFDGKYFRPQPRLLGLGNAYSETRSLPVVAQPFLAAARNELQESISLAILDRDAALFVARAEAERLVTTGIGLGTRIDLYCSATGRVLLSAWRDEQIAAYLGRTRFAARTKHSLIKASAICDAVQKAKRLGYAVTDEELEIGLRSIAVPVVDSRGSVVAAMSASASSARITVQQMIKGFVPVLRRHADGLGRVL</sequence>
<gene>
    <name evidence="5" type="ORF">CQ13_28380</name>
</gene>
<organism evidence="5 6">
    <name type="scientific">Bradyrhizobium retamae</name>
    <dbReference type="NCBI Taxonomy" id="1300035"/>
    <lineage>
        <taxon>Bacteria</taxon>
        <taxon>Pseudomonadati</taxon>
        <taxon>Pseudomonadota</taxon>
        <taxon>Alphaproteobacteria</taxon>
        <taxon>Hyphomicrobiales</taxon>
        <taxon>Nitrobacteraceae</taxon>
        <taxon>Bradyrhizobium</taxon>
    </lineage>
</organism>
<dbReference type="Proteomes" id="UP000052023">
    <property type="component" value="Unassembled WGS sequence"/>
</dbReference>
<evidence type="ECO:0000256" key="2">
    <source>
        <dbReference type="ARBA" id="ARBA00023125"/>
    </source>
</evidence>
<dbReference type="Pfam" id="PF09339">
    <property type="entry name" value="HTH_IclR"/>
    <property type="match status" value="1"/>
</dbReference>
<dbReference type="PROSITE" id="PS51078">
    <property type="entry name" value="ICLR_ED"/>
    <property type="match status" value="1"/>
</dbReference>
<dbReference type="InterPro" id="IPR036390">
    <property type="entry name" value="WH_DNA-bd_sf"/>
</dbReference>
<dbReference type="EMBL" id="LLYA01000162">
    <property type="protein sequence ID" value="KRR22734.1"/>
    <property type="molecule type" value="Genomic_DNA"/>
</dbReference>
<evidence type="ECO:0000256" key="1">
    <source>
        <dbReference type="ARBA" id="ARBA00023015"/>
    </source>
</evidence>
<dbReference type="GO" id="GO:0003677">
    <property type="term" value="F:DNA binding"/>
    <property type="evidence" value="ECO:0007669"/>
    <property type="project" value="UniProtKB-KW"/>
</dbReference>
<reference evidence="5 6" key="1">
    <citation type="submission" date="2014-03" db="EMBL/GenBank/DDBJ databases">
        <title>Bradyrhizobium valentinum sp. nov., isolated from effective nodules of Lupinus mariae-josephae, a lupine endemic of basic-lime soils in Eastern Spain.</title>
        <authorList>
            <person name="Duran D."/>
            <person name="Rey L."/>
            <person name="Navarro A."/>
            <person name="Busquets A."/>
            <person name="Imperial J."/>
            <person name="Ruiz-Argueso T."/>
        </authorList>
    </citation>
    <scope>NUCLEOTIDE SEQUENCE [LARGE SCALE GENOMIC DNA]</scope>
    <source>
        <strain evidence="5 6">Ro19</strain>
    </source>
</reference>
<dbReference type="InterPro" id="IPR050707">
    <property type="entry name" value="HTH_MetabolicPath_Reg"/>
</dbReference>
<keyword evidence="6" id="KW-1185">Reference proteome</keyword>
<dbReference type="SUPFAM" id="SSF55781">
    <property type="entry name" value="GAF domain-like"/>
    <property type="match status" value="1"/>
</dbReference>
<evidence type="ECO:0000313" key="6">
    <source>
        <dbReference type="Proteomes" id="UP000052023"/>
    </source>
</evidence>
<dbReference type="InterPro" id="IPR029016">
    <property type="entry name" value="GAF-like_dom_sf"/>
</dbReference>
<dbReference type="GO" id="GO:0045892">
    <property type="term" value="P:negative regulation of DNA-templated transcription"/>
    <property type="evidence" value="ECO:0007669"/>
    <property type="project" value="TreeGrafter"/>
</dbReference>
<dbReference type="PANTHER" id="PTHR30136">
    <property type="entry name" value="HELIX-TURN-HELIX TRANSCRIPTIONAL REGULATOR, ICLR FAMILY"/>
    <property type="match status" value="1"/>
</dbReference>
<name>A0A0R3MSZ9_9BRAD</name>
<dbReference type="SUPFAM" id="SSF46785">
    <property type="entry name" value="Winged helix' DNA-binding domain"/>
    <property type="match status" value="1"/>
</dbReference>
<dbReference type="Pfam" id="PF01614">
    <property type="entry name" value="IclR_C"/>
    <property type="match status" value="1"/>
</dbReference>
<protein>
    <recommendedName>
        <fullName evidence="4">IclR-ED domain-containing protein</fullName>
    </recommendedName>
</protein>
<dbReference type="SMART" id="SM00346">
    <property type="entry name" value="HTH_ICLR"/>
    <property type="match status" value="1"/>
</dbReference>
<evidence type="ECO:0000313" key="5">
    <source>
        <dbReference type="EMBL" id="KRR22734.1"/>
    </source>
</evidence>
<keyword evidence="2" id="KW-0238">DNA-binding</keyword>
<keyword evidence="1" id="KW-0805">Transcription regulation</keyword>
<dbReference type="InterPro" id="IPR036388">
    <property type="entry name" value="WH-like_DNA-bd_sf"/>
</dbReference>
<dbReference type="PANTHER" id="PTHR30136:SF34">
    <property type="entry name" value="TRANSCRIPTIONAL REGULATOR"/>
    <property type="match status" value="1"/>
</dbReference>
<proteinExistence type="predicted"/>
<dbReference type="InterPro" id="IPR014757">
    <property type="entry name" value="Tscrpt_reg_IclR_C"/>
</dbReference>